<proteinExistence type="predicted"/>
<protein>
    <submittedName>
        <fullName evidence="1">Uncharacterized protein</fullName>
    </submittedName>
</protein>
<evidence type="ECO:0000313" key="1">
    <source>
        <dbReference type="EMBL" id="KEK16084.1"/>
    </source>
</evidence>
<accession>A0A073JQV7</accession>
<sequence length="101" mass="11837">MTELNYKEKIEMLRDKLSDSLKNYNRIQDNYVAVASRYGGEDTVHILKPYQIDKAEHVLTVTHFGIYFESTRRIFVDAALLLVMDKTRVMLKEIEEAKPNL</sequence>
<reference evidence="1 2" key="1">
    <citation type="submission" date="2014-06" db="EMBL/GenBank/DDBJ databases">
        <title>Genetic determinant of reutericyclin biosynthesis of Lactobacillus reuteri.</title>
        <authorList>
            <person name="Lin X."/>
            <person name="Duar R."/>
            <person name="Walter J."/>
            <person name="Gaenzle M."/>
        </authorList>
    </citation>
    <scope>NUCLEOTIDE SEQUENCE [LARGE SCALE GENOMIC DNA]</scope>
    <source>
        <strain evidence="1 2">LTH2584</strain>
    </source>
</reference>
<dbReference type="PATRIC" id="fig|1598.90.peg.489"/>
<name>A0A073JQV7_LIMRT</name>
<dbReference type="EMBL" id="JOSX01000010">
    <property type="protein sequence ID" value="KEK16084.1"/>
    <property type="molecule type" value="Genomic_DNA"/>
</dbReference>
<dbReference type="Proteomes" id="UP000027731">
    <property type="component" value="Unassembled WGS sequence"/>
</dbReference>
<evidence type="ECO:0000313" key="2">
    <source>
        <dbReference type="Proteomes" id="UP000027731"/>
    </source>
</evidence>
<dbReference type="AlphaFoldDB" id="A0A073JQV7"/>
<comment type="caution">
    <text evidence="1">The sequence shown here is derived from an EMBL/GenBank/DDBJ whole genome shotgun (WGS) entry which is preliminary data.</text>
</comment>
<organism evidence="1 2">
    <name type="scientific">Limosilactobacillus reuteri</name>
    <name type="common">Lactobacillus reuteri</name>
    <dbReference type="NCBI Taxonomy" id="1598"/>
    <lineage>
        <taxon>Bacteria</taxon>
        <taxon>Bacillati</taxon>
        <taxon>Bacillota</taxon>
        <taxon>Bacilli</taxon>
        <taxon>Lactobacillales</taxon>
        <taxon>Lactobacillaceae</taxon>
        <taxon>Limosilactobacillus</taxon>
    </lineage>
</organism>
<gene>
    <name evidence="1" type="ORF">LR3_08420</name>
</gene>